<dbReference type="Proteomes" id="UP000245577">
    <property type="component" value="Unassembled WGS sequence"/>
</dbReference>
<dbReference type="OrthoDB" id="9265at2157"/>
<dbReference type="Gene3D" id="2.60.120.630">
    <property type="entry name" value="mth639 domain like"/>
    <property type="match status" value="1"/>
</dbReference>
<sequence>MIFKIKAYGHENVTSKHKSTFEITKDPEIGLSADCIVGVAMDNSMLEFPDDFKKAIANPDSEIHVVLDTENGHDEIIGYGHENLTLTHPTDIVCRKSDYTCSRTLMIKANKAACDLDEKLIEDLKNKKAMEVTISVNFKS</sequence>
<evidence type="ECO:0000313" key="1">
    <source>
        <dbReference type="EMBL" id="PWB87051.1"/>
    </source>
</evidence>
<organism evidence="1 2">
    <name type="scientific">Methanobrevibacter woesei</name>
    <dbReference type="NCBI Taxonomy" id="190976"/>
    <lineage>
        <taxon>Archaea</taxon>
        <taxon>Methanobacteriati</taxon>
        <taxon>Methanobacteriota</taxon>
        <taxon>Methanomada group</taxon>
        <taxon>Methanobacteria</taxon>
        <taxon>Methanobacteriales</taxon>
        <taxon>Methanobacteriaceae</taxon>
        <taxon>Methanobrevibacter</taxon>
    </lineage>
</organism>
<dbReference type="RefSeq" id="WP_116668994.1">
    <property type="nucleotide sequence ID" value="NZ_MZGU01000002.1"/>
</dbReference>
<keyword evidence="2" id="KW-1185">Reference proteome</keyword>
<proteinExistence type="predicted"/>
<dbReference type="InterPro" id="IPR023131">
    <property type="entry name" value="Mth639-like_dom_sf"/>
</dbReference>
<comment type="caution">
    <text evidence="1">The sequence shown here is derived from an EMBL/GenBank/DDBJ whole genome shotgun (WGS) entry which is preliminary data.</text>
</comment>
<reference evidence="1 2" key="1">
    <citation type="submission" date="2017-03" db="EMBL/GenBank/DDBJ databases">
        <title>Genome sequence of Methanobrevibacter wosei.</title>
        <authorList>
            <person name="Poehlein A."/>
            <person name="Seedorf H."/>
            <person name="Daniel R."/>
        </authorList>
    </citation>
    <scope>NUCLEOTIDE SEQUENCE [LARGE SCALE GENOMIC DNA]</scope>
    <source>
        <strain evidence="1 2">DSM 11979</strain>
    </source>
</reference>
<dbReference type="EMBL" id="MZGU01000002">
    <property type="protein sequence ID" value="PWB87051.1"/>
    <property type="molecule type" value="Genomic_DNA"/>
</dbReference>
<accession>A0A2U1S9C1</accession>
<evidence type="ECO:0000313" key="2">
    <source>
        <dbReference type="Proteomes" id="UP000245577"/>
    </source>
</evidence>
<evidence type="ECO:0008006" key="3">
    <source>
        <dbReference type="Google" id="ProtNLM"/>
    </source>
</evidence>
<dbReference type="PANTHER" id="PTHR40696:SF1">
    <property type="entry name" value="DUF371 DOMAIN-CONTAINING PROTEIN"/>
    <property type="match status" value="1"/>
</dbReference>
<dbReference type="InterPro" id="IPR007171">
    <property type="entry name" value="DUF371"/>
</dbReference>
<name>A0A2U1S9C1_9EURY</name>
<gene>
    <name evidence="1" type="ORF">MBBWO_01660</name>
</gene>
<protein>
    <recommendedName>
        <fullName evidence="3">DUF371 domain-containing protein</fullName>
    </recommendedName>
</protein>
<dbReference type="Pfam" id="PF04027">
    <property type="entry name" value="DUF371"/>
    <property type="match status" value="1"/>
</dbReference>
<dbReference type="AlphaFoldDB" id="A0A2U1S9C1"/>
<dbReference type="PANTHER" id="PTHR40696">
    <property type="entry name" value="DUF371 FAMILY PROTEIN"/>
    <property type="match status" value="1"/>
</dbReference>